<dbReference type="OrthoDB" id="3191862at2"/>
<accession>A0A1Y3XSE5</accession>
<comment type="caution">
    <text evidence="1">The sequence shown here is derived from an EMBL/GenBank/DDBJ whole genome shotgun (WGS) entry which is preliminary data.</text>
</comment>
<evidence type="ECO:0000313" key="1">
    <source>
        <dbReference type="EMBL" id="OUN88434.1"/>
    </source>
</evidence>
<dbReference type="AlphaFoldDB" id="A0A1Y3XSE5"/>
<protein>
    <submittedName>
        <fullName evidence="1">Uncharacterized protein</fullName>
    </submittedName>
</protein>
<dbReference type="EMBL" id="NFIE01000013">
    <property type="protein sequence ID" value="OUN88434.1"/>
    <property type="molecule type" value="Genomic_DNA"/>
</dbReference>
<sequence>MSAWTTGQNDVIRELGHRGAAAVREEIRRRYGVERTVRAIEMQASRIHASLRVLSVCPQCGAIGVRLNRQSGMCPRCTEEAHVAEERAFNELLHREAEGCEEGPEIEAARREYARLRQQNSRLMRKYGLKGKRERE</sequence>
<proteinExistence type="predicted"/>
<gene>
    <name evidence="1" type="ORF">B5G02_06550</name>
</gene>
<keyword evidence="2" id="KW-1185">Reference proteome</keyword>
<evidence type="ECO:0000313" key="2">
    <source>
        <dbReference type="Proteomes" id="UP000195781"/>
    </source>
</evidence>
<name>A0A1Y3XSE5_9ACTN</name>
<organism evidence="1 2">
    <name type="scientific">[Collinsella] massiliensis</name>
    <dbReference type="NCBI Taxonomy" id="1232426"/>
    <lineage>
        <taxon>Bacteria</taxon>
        <taxon>Bacillati</taxon>
        <taxon>Actinomycetota</taxon>
        <taxon>Coriobacteriia</taxon>
        <taxon>Coriobacteriales</taxon>
        <taxon>Coriobacteriaceae</taxon>
        <taxon>Enorma</taxon>
    </lineage>
</organism>
<dbReference type="Proteomes" id="UP000195781">
    <property type="component" value="Unassembled WGS sequence"/>
</dbReference>
<reference evidence="2" key="1">
    <citation type="submission" date="2017-04" db="EMBL/GenBank/DDBJ databases">
        <title>Function of individual gut microbiota members based on whole genome sequencing of pure cultures obtained from chicken caecum.</title>
        <authorList>
            <person name="Medvecky M."/>
            <person name="Cejkova D."/>
            <person name="Polansky O."/>
            <person name="Karasova D."/>
            <person name="Kubasova T."/>
            <person name="Cizek A."/>
            <person name="Rychlik I."/>
        </authorList>
    </citation>
    <scope>NUCLEOTIDE SEQUENCE [LARGE SCALE GENOMIC DNA]</scope>
    <source>
        <strain evidence="2">An5</strain>
    </source>
</reference>